<evidence type="ECO:0000256" key="9">
    <source>
        <dbReference type="HAMAP-Rule" id="MF_00092"/>
    </source>
</evidence>
<keyword evidence="7 9" id="KW-0694">RNA-binding</keyword>
<dbReference type="PANTHER" id="PTHR48466:SF2">
    <property type="entry name" value="OS10G0509000 PROTEIN"/>
    <property type="match status" value="1"/>
</dbReference>
<dbReference type="Gene3D" id="3.40.50.300">
    <property type="entry name" value="P-loop containing nucleotide triphosphate hydrolases"/>
    <property type="match status" value="1"/>
</dbReference>
<dbReference type="PROSITE" id="PS50828">
    <property type="entry name" value="SMR"/>
    <property type="match status" value="1"/>
</dbReference>
<evidence type="ECO:0000256" key="3">
    <source>
        <dbReference type="ARBA" id="ARBA00022741"/>
    </source>
</evidence>
<evidence type="ECO:0000256" key="4">
    <source>
        <dbReference type="ARBA" id="ARBA00022759"/>
    </source>
</evidence>
<dbReference type="Pfam" id="PF01713">
    <property type="entry name" value="Smr"/>
    <property type="match status" value="1"/>
</dbReference>
<keyword evidence="3 9" id="KW-0547">Nucleotide-binding</keyword>
<evidence type="ECO:0000256" key="8">
    <source>
        <dbReference type="ARBA" id="ARBA00023125"/>
    </source>
</evidence>
<reference evidence="13" key="1">
    <citation type="submission" date="2018-02" db="EMBL/GenBank/DDBJ databases">
        <authorList>
            <person name="Clavel T."/>
            <person name="Strowig T."/>
        </authorList>
    </citation>
    <scope>NUCLEOTIDE SEQUENCE [LARGE SCALE GENOMIC DNA]</scope>
    <source>
        <strain evidence="13">DSM 103720</strain>
    </source>
</reference>
<dbReference type="GO" id="GO:0016887">
    <property type="term" value="F:ATP hydrolysis activity"/>
    <property type="evidence" value="ECO:0007669"/>
    <property type="project" value="InterPro"/>
</dbReference>
<dbReference type="EMBL" id="PUEC01000004">
    <property type="protein sequence ID" value="PWB03618.1"/>
    <property type="molecule type" value="Genomic_DNA"/>
</dbReference>
<keyword evidence="10" id="KW-0175">Coiled coil</keyword>
<dbReference type="FunFam" id="3.30.1370.110:FF:000004">
    <property type="entry name" value="Endonuclease MutS2"/>
    <property type="match status" value="1"/>
</dbReference>
<dbReference type="Pfam" id="PF20297">
    <property type="entry name" value="MSSS"/>
    <property type="match status" value="1"/>
</dbReference>
<dbReference type="SUPFAM" id="SSF52540">
    <property type="entry name" value="P-loop containing nucleoside triphosphate hydrolases"/>
    <property type="match status" value="1"/>
</dbReference>
<dbReference type="PIRSF" id="PIRSF005814">
    <property type="entry name" value="MutS_YshD"/>
    <property type="match status" value="1"/>
</dbReference>
<dbReference type="InterPro" id="IPR000432">
    <property type="entry name" value="DNA_mismatch_repair_MutS_C"/>
</dbReference>
<comment type="subunit">
    <text evidence="9">Homodimer. Binds to stalled ribosomes, contacting rRNA.</text>
</comment>
<evidence type="ECO:0000256" key="1">
    <source>
        <dbReference type="ARBA" id="ARBA00022722"/>
    </source>
</evidence>
<dbReference type="GO" id="GO:0030983">
    <property type="term" value="F:mismatched DNA binding"/>
    <property type="evidence" value="ECO:0007669"/>
    <property type="project" value="InterPro"/>
</dbReference>
<evidence type="ECO:0000259" key="11">
    <source>
        <dbReference type="PROSITE" id="PS50828"/>
    </source>
</evidence>
<feature type="binding site" evidence="9">
    <location>
        <begin position="348"/>
        <end position="355"/>
    </location>
    <ligand>
        <name>ATP</name>
        <dbReference type="ChEBI" id="CHEBI:30616"/>
    </ligand>
</feature>
<dbReference type="PANTHER" id="PTHR48466">
    <property type="entry name" value="OS10G0509000 PROTEIN-RELATED"/>
    <property type="match status" value="1"/>
</dbReference>
<evidence type="ECO:0000256" key="5">
    <source>
        <dbReference type="ARBA" id="ARBA00022801"/>
    </source>
</evidence>
<keyword evidence="2 9" id="KW-0699">rRNA-binding</keyword>
<keyword evidence="5 9" id="KW-0378">Hydrolase</keyword>
<dbReference type="RefSeq" id="WP_107031400.1">
    <property type="nucleotide sequence ID" value="NZ_CARXIO010000020.1"/>
</dbReference>
<dbReference type="GO" id="GO:0004519">
    <property type="term" value="F:endonuclease activity"/>
    <property type="evidence" value="ECO:0007669"/>
    <property type="project" value="UniProtKB-UniRule"/>
</dbReference>
<keyword evidence="6 9" id="KW-0067">ATP-binding</keyword>
<comment type="similarity">
    <text evidence="9">Belongs to the DNA mismatch repair MutS family. MutS2 subfamily.</text>
</comment>
<evidence type="ECO:0000313" key="13">
    <source>
        <dbReference type="Proteomes" id="UP000244905"/>
    </source>
</evidence>
<keyword evidence="8 9" id="KW-0238">DNA-binding</keyword>
<dbReference type="GO" id="GO:0005524">
    <property type="term" value="F:ATP binding"/>
    <property type="evidence" value="ECO:0007669"/>
    <property type="project" value="UniProtKB-UniRule"/>
</dbReference>
<dbReference type="AlphaFoldDB" id="A0A2V1IT31"/>
<dbReference type="PROSITE" id="PS00486">
    <property type="entry name" value="DNA_MISMATCH_REPAIR_2"/>
    <property type="match status" value="1"/>
</dbReference>
<dbReference type="InterPro" id="IPR005747">
    <property type="entry name" value="MutS2"/>
</dbReference>
<dbReference type="InterPro" id="IPR046893">
    <property type="entry name" value="MSSS"/>
</dbReference>
<dbReference type="InterPro" id="IPR027417">
    <property type="entry name" value="P-loop_NTPase"/>
</dbReference>
<evidence type="ECO:0000313" key="12">
    <source>
        <dbReference type="EMBL" id="PWB03618.1"/>
    </source>
</evidence>
<comment type="function">
    <text evidence="9">Endonuclease that is involved in the suppression of homologous recombination and thus may have a key role in the control of bacterial genetic diversity.</text>
</comment>
<dbReference type="InterPro" id="IPR045076">
    <property type="entry name" value="MutS"/>
</dbReference>
<keyword evidence="1 9" id="KW-0540">Nuclease</keyword>
<dbReference type="GO" id="GO:0043023">
    <property type="term" value="F:ribosomal large subunit binding"/>
    <property type="evidence" value="ECO:0007669"/>
    <property type="project" value="UniProtKB-UniRule"/>
</dbReference>
<name>A0A2V1IT31_9BACT</name>
<dbReference type="GO" id="GO:0140664">
    <property type="term" value="F:ATP-dependent DNA damage sensor activity"/>
    <property type="evidence" value="ECO:0007669"/>
    <property type="project" value="InterPro"/>
</dbReference>
<evidence type="ECO:0000256" key="2">
    <source>
        <dbReference type="ARBA" id="ARBA00022730"/>
    </source>
</evidence>
<comment type="caution">
    <text evidence="12">The sequence shown here is derived from an EMBL/GenBank/DDBJ whole genome shotgun (WGS) entry which is preliminary data.</text>
</comment>
<feature type="domain" description="Smr" evidence="11">
    <location>
        <begin position="746"/>
        <end position="821"/>
    </location>
</feature>
<dbReference type="Proteomes" id="UP000244905">
    <property type="component" value="Unassembled WGS sequence"/>
</dbReference>
<dbReference type="Gene3D" id="3.30.1370.110">
    <property type="match status" value="1"/>
</dbReference>
<dbReference type="NCBIfam" id="TIGR01069">
    <property type="entry name" value="mutS2"/>
    <property type="match status" value="1"/>
</dbReference>
<dbReference type="GeneID" id="82525238"/>
<feature type="coiled-coil region" evidence="10">
    <location>
        <begin position="550"/>
        <end position="641"/>
    </location>
</feature>
<evidence type="ECO:0000256" key="6">
    <source>
        <dbReference type="ARBA" id="ARBA00022840"/>
    </source>
</evidence>
<evidence type="ECO:0000256" key="10">
    <source>
        <dbReference type="SAM" id="Coils"/>
    </source>
</evidence>
<dbReference type="SUPFAM" id="SSF48334">
    <property type="entry name" value="DNA repair protein MutS, domain III"/>
    <property type="match status" value="1"/>
</dbReference>
<dbReference type="Pfam" id="PF00488">
    <property type="entry name" value="MutS_V"/>
    <property type="match status" value="1"/>
</dbReference>
<dbReference type="SMART" id="SM00533">
    <property type="entry name" value="MUTSd"/>
    <property type="match status" value="1"/>
</dbReference>
<dbReference type="EC" id="3.1.-.-" evidence="9"/>
<organism evidence="12 13">
    <name type="scientific">Duncaniella muris</name>
    <dbReference type="NCBI Taxonomy" id="2094150"/>
    <lineage>
        <taxon>Bacteria</taxon>
        <taxon>Pseudomonadati</taxon>
        <taxon>Bacteroidota</taxon>
        <taxon>Bacteroidia</taxon>
        <taxon>Bacteroidales</taxon>
        <taxon>Muribaculaceae</taxon>
        <taxon>Duncaniella</taxon>
    </lineage>
</organism>
<dbReference type="SUPFAM" id="SSF160443">
    <property type="entry name" value="SMR domain-like"/>
    <property type="match status" value="1"/>
</dbReference>
<dbReference type="EC" id="3.6.4.-" evidence="9"/>
<dbReference type="GO" id="GO:0006298">
    <property type="term" value="P:mismatch repair"/>
    <property type="evidence" value="ECO:0007669"/>
    <property type="project" value="InterPro"/>
</dbReference>
<accession>A0A2V1IT31</accession>
<dbReference type="SMART" id="SM00463">
    <property type="entry name" value="SMR"/>
    <property type="match status" value="1"/>
</dbReference>
<dbReference type="InterPro" id="IPR007696">
    <property type="entry name" value="DNA_mismatch_repair_MutS_core"/>
</dbReference>
<dbReference type="SMART" id="SM00534">
    <property type="entry name" value="MUTSac"/>
    <property type="match status" value="1"/>
</dbReference>
<gene>
    <name evidence="9" type="primary">mutS2</name>
    <name evidence="9" type="synonym">rqcU</name>
    <name evidence="12" type="ORF">C5O23_02600</name>
</gene>
<dbReference type="GO" id="GO:0072344">
    <property type="term" value="P:rescue of stalled ribosome"/>
    <property type="evidence" value="ECO:0007669"/>
    <property type="project" value="UniProtKB-UniRule"/>
</dbReference>
<dbReference type="FunFam" id="3.40.50.300:FF:001531">
    <property type="entry name" value="Endonuclease MutS2"/>
    <property type="match status" value="1"/>
</dbReference>
<dbReference type="HAMAP" id="MF_00092">
    <property type="entry name" value="MutS2"/>
    <property type="match status" value="1"/>
</dbReference>
<keyword evidence="13" id="KW-1185">Reference proteome</keyword>
<evidence type="ECO:0000256" key="7">
    <source>
        <dbReference type="ARBA" id="ARBA00022884"/>
    </source>
</evidence>
<keyword evidence="4 9" id="KW-0255">Endonuclease</keyword>
<dbReference type="GO" id="GO:0045910">
    <property type="term" value="P:negative regulation of DNA recombination"/>
    <property type="evidence" value="ECO:0007669"/>
    <property type="project" value="InterPro"/>
</dbReference>
<proteinExistence type="inferred from homology"/>
<dbReference type="GO" id="GO:0019843">
    <property type="term" value="F:rRNA binding"/>
    <property type="evidence" value="ECO:0007669"/>
    <property type="project" value="UniProtKB-UniRule"/>
</dbReference>
<dbReference type="InterPro" id="IPR036063">
    <property type="entry name" value="Smr_dom_sf"/>
</dbReference>
<dbReference type="InterPro" id="IPR002625">
    <property type="entry name" value="Smr_dom"/>
</dbReference>
<sequence>MIYPDKIEEKIGFAAIRSQLSKKCHCEGARQFCSEMSFQTDFETVKAALLAVDEMQRANHSDETLPLEGVDDIDRDLAVIKIPGTFLEVKDLLKVRRMLECFSRIASYFRRHNEDGHTPYPQLSRLSDPLNYIPSTLGLTIDKAIDPASGLVKDNASVVLAEIRSHLRSMSGRVNSILRRVLSSAIAQGWLEADASPAVRDGRLVLPVPPMNKRKIPGIVHDESASGKTIFIEPAEVVEANNLTRELQLEEHREIIRILTAISDELRPHIPEMLAGAGVIYNLDFINAKAHYAEAVGASLPNLHDREEMEWYHACHPVLKLSLEHQGREIVPIDIALNRETRILVISGPNAGGKSVCLKTVGTIQYMVQCGLLPPVHDNSHIGIFQDIFVDIGDDQSFEDDLSTYSSHLRSMKFMLQRGRKGTLFLIDEMGSGTEPQIGGALARAILEQMNGKEMWGIVTTHYQILKQFAEDTTGLINGSMLYDRHLMQPMFKLSIGNPGSSFAVEIARKIGLPAEIIQSAEDIVGKEYVNLDNYLLDITRDKRYWENKRTAIRQKEKKLEQMLAQYAENADQLRSKRREIIEEARTEAKKILDSSNAVIERTIADIKEANAEREKTLEARRKLKEERIELEREGNRYKDSNLLLAKVPKKKKGKHNVQADRETSPAKREVTVGANVRLDGGSTVGTVLEVSGKNALVIFGNLKTTVKTDRLTVTDAKPKTETKSSISMQTIDSGYERQLQFKQEIDVRGMRADEAIQAVTYFIDDAIRFSVARVRILHGTGTGALRQAIRELLSTTSGISSYHDEDVRFGGAGITVVNLK</sequence>
<comment type="function">
    <text evidence="9">Acts as a ribosome collision sensor, splitting the ribosome into its 2 subunits. Detects stalled/collided 70S ribosomes which it binds and splits by an ATP-hydrolysis driven conformational change. Acts upstream of the ribosome quality control system (RQC), a ribosome-associated complex that mediates the extraction of incompletely synthesized nascent chains from stalled ribosomes and their subsequent degradation. Probably generates substrates for RQC.</text>
</comment>
<protein>
    <recommendedName>
        <fullName evidence="9">Endonuclease MutS2</fullName>
        <ecNumber evidence="9">3.1.-.-</ecNumber>
    </recommendedName>
    <alternativeName>
        <fullName evidence="9">Ribosome-associated protein quality control-upstream factor</fullName>
        <shortName evidence="9">RQC-upstream factor</shortName>
        <shortName evidence="9">RqcU</shortName>
        <ecNumber evidence="9">3.6.4.-</ecNumber>
    </alternativeName>
</protein>
<dbReference type="CDD" id="cd06503">
    <property type="entry name" value="ATP-synt_Fo_b"/>
    <property type="match status" value="1"/>
</dbReference>
<dbReference type="InterPro" id="IPR036187">
    <property type="entry name" value="DNA_mismatch_repair_MutS_sf"/>
</dbReference>